<dbReference type="InterPro" id="IPR002645">
    <property type="entry name" value="STAS_dom"/>
</dbReference>
<reference evidence="5 6" key="1">
    <citation type="submission" date="2024-06" db="EMBL/GenBank/DDBJ databases">
        <title>The Natural Products Discovery Center: Release of the First 8490 Sequenced Strains for Exploring Actinobacteria Biosynthetic Diversity.</title>
        <authorList>
            <person name="Kalkreuter E."/>
            <person name="Kautsar S.A."/>
            <person name="Yang D."/>
            <person name="Bader C.D."/>
            <person name="Teijaro C.N."/>
            <person name="Fluegel L."/>
            <person name="Davis C.M."/>
            <person name="Simpson J.R."/>
            <person name="Lauterbach L."/>
            <person name="Steele A.D."/>
            <person name="Gui C."/>
            <person name="Meng S."/>
            <person name="Li G."/>
            <person name="Viehrig K."/>
            <person name="Ye F."/>
            <person name="Su P."/>
            <person name="Kiefer A.F."/>
            <person name="Nichols A."/>
            <person name="Cepeda A.J."/>
            <person name="Yan W."/>
            <person name="Fan B."/>
            <person name="Jiang Y."/>
            <person name="Adhikari A."/>
            <person name="Zheng C.-J."/>
            <person name="Schuster L."/>
            <person name="Cowan T.M."/>
            <person name="Smanski M.J."/>
            <person name="Chevrette M.G."/>
            <person name="De Carvalho L.P.S."/>
            <person name="Shen B."/>
        </authorList>
    </citation>
    <scope>NUCLEOTIDE SEQUENCE [LARGE SCALE GENOMIC DNA]</scope>
    <source>
        <strain evidence="5 6">NPDC000634</strain>
    </source>
</reference>
<feature type="region of interest" description="Disordered" evidence="3">
    <location>
        <begin position="112"/>
        <end position="134"/>
    </location>
</feature>
<organism evidence="5 6">
    <name type="scientific">Streptomyces carpinensis</name>
    <dbReference type="NCBI Taxonomy" id="66369"/>
    <lineage>
        <taxon>Bacteria</taxon>
        <taxon>Bacillati</taxon>
        <taxon>Actinomycetota</taxon>
        <taxon>Actinomycetes</taxon>
        <taxon>Kitasatosporales</taxon>
        <taxon>Streptomycetaceae</taxon>
        <taxon>Streptomyces</taxon>
    </lineage>
</organism>
<dbReference type="PANTHER" id="PTHR33495:SF2">
    <property type="entry name" value="ANTI-SIGMA FACTOR ANTAGONIST TM_1081-RELATED"/>
    <property type="match status" value="1"/>
</dbReference>
<dbReference type="NCBIfam" id="TIGR00377">
    <property type="entry name" value="ant_ant_sig"/>
    <property type="match status" value="1"/>
</dbReference>
<dbReference type="InterPro" id="IPR036513">
    <property type="entry name" value="STAS_dom_sf"/>
</dbReference>
<dbReference type="InterPro" id="IPR003658">
    <property type="entry name" value="Anti-sigma_ant"/>
</dbReference>
<comment type="similarity">
    <text evidence="1 2">Belongs to the anti-sigma-factor antagonist family.</text>
</comment>
<dbReference type="CDD" id="cd07043">
    <property type="entry name" value="STAS_anti-anti-sigma_factors"/>
    <property type="match status" value="1"/>
</dbReference>
<dbReference type="PROSITE" id="PS50801">
    <property type="entry name" value="STAS"/>
    <property type="match status" value="1"/>
</dbReference>
<evidence type="ECO:0000256" key="2">
    <source>
        <dbReference type="RuleBase" id="RU003749"/>
    </source>
</evidence>
<keyword evidence="6" id="KW-1185">Reference proteome</keyword>
<protein>
    <recommendedName>
        <fullName evidence="2">Anti-sigma factor antagonist</fullName>
    </recommendedName>
</protein>
<dbReference type="SUPFAM" id="SSF52091">
    <property type="entry name" value="SpoIIaa-like"/>
    <property type="match status" value="1"/>
</dbReference>
<evidence type="ECO:0000313" key="6">
    <source>
        <dbReference type="Proteomes" id="UP001458415"/>
    </source>
</evidence>
<dbReference type="PANTHER" id="PTHR33495">
    <property type="entry name" value="ANTI-SIGMA FACTOR ANTAGONIST TM_1081-RELATED-RELATED"/>
    <property type="match status" value="1"/>
</dbReference>
<dbReference type="Pfam" id="PF01740">
    <property type="entry name" value="STAS"/>
    <property type="match status" value="1"/>
</dbReference>
<dbReference type="RefSeq" id="WP_086727291.1">
    <property type="nucleotide sequence ID" value="NZ_MUBM01000173.1"/>
</dbReference>
<dbReference type="Proteomes" id="UP001458415">
    <property type="component" value="Unassembled WGS sequence"/>
</dbReference>
<sequence>MRTTLIRDQHITVSYDVINGWTVLEIDGEVDIRTHAEIRTAVARLLDQGHRHFVLDLCFVPFLDSMGLSTVVAITKHIRKQEGSLRITCPSAQILKVFRHGGLRGAYEFYDSPQEATSQPPSHDGLAYWPGPPD</sequence>
<name>A0ABV1W4X0_9ACTN</name>
<evidence type="ECO:0000256" key="1">
    <source>
        <dbReference type="ARBA" id="ARBA00009013"/>
    </source>
</evidence>
<proteinExistence type="inferred from homology"/>
<dbReference type="EMBL" id="JBEPCU010000340">
    <property type="protein sequence ID" value="MER6979240.1"/>
    <property type="molecule type" value="Genomic_DNA"/>
</dbReference>
<evidence type="ECO:0000259" key="4">
    <source>
        <dbReference type="PROSITE" id="PS50801"/>
    </source>
</evidence>
<evidence type="ECO:0000256" key="3">
    <source>
        <dbReference type="SAM" id="MobiDB-lite"/>
    </source>
</evidence>
<feature type="domain" description="STAS" evidence="4">
    <location>
        <begin position="11"/>
        <end position="120"/>
    </location>
</feature>
<evidence type="ECO:0000313" key="5">
    <source>
        <dbReference type="EMBL" id="MER6979240.1"/>
    </source>
</evidence>
<accession>A0ABV1W4X0</accession>
<gene>
    <name evidence="5" type="ORF">ABT317_20170</name>
</gene>
<dbReference type="Gene3D" id="3.30.750.24">
    <property type="entry name" value="STAS domain"/>
    <property type="match status" value="1"/>
</dbReference>
<comment type="caution">
    <text evidence="5">The sequence shown here is derived from an EMBL/GenBank/DDBJ whole genome shotgun (WGS) entry which is preliminary data.</text>
</comment>